<dbReference type="EMBL" id="LAZR01000292">
    <property type="protein sequence ID" value="KKN76641.1"/>
    <property type="molecule type" value="Genomic_DNA"/>
</dbReference>
<evidence type="ECO:0000313" key="2">
    <source>
        <dbReference type="EMBL" id="KKN76641.1"/>
    </source>
</evidence>
<reference evidence="2" key="1">
    <citation type="journal article" date="2015" name="Nature">
        <title>Complex archaea that bridge the gap between prokaryotes and eukaryotes.</title>
        <authorList>
            <person name="Spang A."/>
            <person name="Saw J.H."/>
            <person name="Jorgensen S.L."/>
            <person name="Zaremba-Niedzwiedzka K."/>
            <person name="Martijn J."/>
            <person name="Lind A.E."/>
            <person name="van Eijk R."/>
            <person name="Schleper C."/>
            <person name="Guy L."/>
            <person name="Ettema T.J."/>
        </authorList>
    </citation>
    <scope>NUCLEOTIDE SEQUENCE</scope>
</reference>
<proteinExistence type="predicted"/>
<feature type="compositionally biased region" description="Basic residues" evidence="1">
    <location>
        <begin position="51"/>
        <end position="63"/>
    </location>
</feature>
<organism evidence="2">
    <name type="scientific">marine sediment metagenome</name>
    <dbReference type="NCBI Taxonomy" id="412755"/>
    <lineage>
        <taxon>unclassified sequences</taxon>
        <taxon>metagenomes</taxon>
        <taxon>ecological metagenomes</taxon>
    </lineage>
</organism>
<evidence type="ECO:0000256" key="1">
    <source>
        <dbReference type="SAM" id="MobiDB-lite"/>
    </source>
</evidence>
<gene>
    <name evidence="2" type="ORF">LCGC14_0368380</name>
</gene>
<dbReference type="AlphaFoldDB" id="A0A0F9VT40"/>
<sequence>MLLGEFAMSNIEEYFRRLERSFGAPDGGIDEKGITYLRRRDGETDDQFRERVKKSVGTKKTLK</sequence>
<accession>A0A0F9VT40</accession>
<comment type="caution">
    <text evidence="2">The sequence shown here is derived from an EMBL/GenBank/DDBJ whole genome shotgun (WGS) entry which is preliminary data.</text>
</comment>
<protein>
    <submittedName>
        <fullName evidence="2">Uncharacterized protein</fullName>
    </submittedName>
</protein>
<name>A0A0F9VT40_9ZZZZ</name>
<feature type="region of interest" description="Disordered" evidence="1">
    <location>
        <begin position="44"/>
        <end position="63"/>
    </location>
</feature>